<keyword evidence="2" id="KW-1185">Reference proteome</keyword>
<protein>
    <submittedName>
        <fullName evidence="1">Uncharacterized protein</fullName>
    </submittedName>
</protein>
<dbReference type="EMBL" id="PGFD01000001">
    <property type="protein sequence ID" value="PJJ67330.1"/>
    <property type="molecule type" value="Genomic_DNA"/>
</dbReference>
<proteinExistence type="predicted"/>
<dbReference type="RefSeq" id="WP_157798736.1">
    <property type="nucleotide sequence ID" value="NZ_PGFD01000001.1"/>
</dbReference>
<comment type="caution">
    <text evidence="1">The sequence shown here is derived from an EMBL/GenBank/DDBJ whole genome shotgun (WGS) entry which is preliminary data.</text>
</comment>
<gene>
    <name evidence="1" type="ORF">CLV73_1336</name>
</gene>
<sequence length="52" mass="5869">MYLSTTICPGTQEYGIVVQQVFKTMGTMSNPYRLVVLSGQISKVFMVIFFDV</sequence>
<evidence type="ECO:0000313" key="1">
    <source>
        <dbReference type="EMBL" id="PJJ67330.1"/>
    </source>
</evidence>
<organism evidence="1 2">
    <name type="scientific">Chryseobacterium geocarposphaerae</name>
    <dbReference type="NCBI Taxonomy" id="1416776"/>
    <lineage>
        <taxon>Bacteria</taxon>
        <taxon>Pseudomonadati</taxon>
        <taxon>Bacteroidota</taxon>
        <taxon>Flavobacteriia</taxon>
        <taxon>Flavobacteriales</taxon>
        <taxon>Weeksellaceae</taxon>
        <taxon>Chryseobacterium group</taxon>
        <taxon>Chryseobacterium</taxon>
    </lineage>
</organism>
<name>A0A2M9C908_9FLAO</name>
<dbReference type="Proteomes" id="UP000228740">
    <property type="component" value="Unassembled WGS sequence"/>
</dbReference>
<accession>A0A2M9C908</accession>
<reference evidence="1 2" key="1">
    <citation type="submission" date="2017-11" db="EMBL/GenBank/DDBJ databases">
        <title>Genomic Encyclopedia of Archaeal and Bacterial Type Strains, Phase II (KMG-II): From Individual Species to Whole Genera.</title>
        <authorList>
            <person name="Goeker M."/>
        </authorList>
    </citation>
    <scope>NUCLEOTIDE SEQUENCE [LARGE SCALE GENOMIC DNA]</scope>
    <source>
        <strain evidence="1 2">DSM 27617</strain>
    </source>
</reference>
<dbReference type="AlphaFoldDB" id="A0A2M9C908"/>
<evidence type="ECO:0000313" key="2">
    <source>
        <dbReference type="Proteomes" id="UP000228740"/>
    </source>
</evidence>